<evidence type="ECO:0000313" key="2">
    <source>
        <dbReference type="RefSeq" id="XP_013385591.1"/>
    </source>
</evidence>
<dbReference type="AlphaFoldDB" id="A0A1S3HJG2"/>
<dbReference type="OrthoDB" id="6747990at2759"/>
<sequence length="133" mass="15312">MPIQTDREIKANRPDIVIKNKRNKVCTLIDMAIPSERNTSVKVTEKLSKYKDLEIEINRMWGTKTITIPVVIGALGLVKKGLEKYTDKIPGNINIHEVQKIVLIETTHILRRLQEHMLPFGKLNFCPILQELE</sequence>
<proteinExistence type="predicted"/>
<reference evidence="2" key="1">
    <citation type="submission" date="2025-08" db="UniProtKB">
        <authorList>
            <consortium name="RefSeq"/>
        </authorList>
    </citation>
    <scope>IDENTIFICATION</scope>
    <source>
        <tissue evidence="2">Gonads</tissue>
    </source>
</reference>
<dbReference type="PANTHER" id="PTHR35450">
    <property type="entry name" value="REVERSE TRANSCRIPTASE DOMAIN-CONTAINING PROTEIN"/>
    <property type="match status" value="1"/>
</dbReference>
<dbReference type="PANTHER" id="PTHR35450:SF2">
    <property type="entry name" value="REVERSE TRANSCRIPTASE DOMAIN-CONTAINING PROTEIN"/>
    <property type="match status" value="1"/>
</dbReference>
<organism evidence="1 2">
    <name type="scientific">Lingula anatina</name>
    <name type="common">Brachiopod</name>
    <name type="synonym">Lingula unguis</name>
    <dbReference type="NCBI Taxonomy" id="7574"/>
    <lineage>
        <taxon>Eukaryota</taxon>
        <taxon>Metazoa</taxon>
        <taxon>Spiralia</taxon>
        <taxon>Lophotrochozoa</taxon>
        <taxon>Brachiopoda</taxon>
        <taxon>Linguliformea</taxon>
        <taxon>Lingulata</taxon>
        <taxon>Lingulida</taxon>
        <taxon>Linguloidea</taxon>
        <taxon>Lingulidae</taxon>
        <taxon>Lingula</taxon>
    </lineage>
</organism>
<dbReference type="GeneID" id="106155343"/>
<dbReference type="InParanoid" id="A0A1S3HJG2"/>
<accession>A0A1S3HJG2</accession>
<dbReference type="KEGG" id="lak:106155343"/>
<name>A0A1S3HJG2_LINAN</name>
<evidence type="ECO:0000313" key="1">
    <source>
        <dbReference type="Proteomes" id="UP000085678"/>
    </source>
</evidence>
<gene>
    <name evidence="2" type="primary">LOC106155343</name>
</gene>
<protein>
    <submittedName>
        <fullName evidence="2">Uncharacterized protein LOC106155343</fullName>
    </submittedName>
</protein>
<dbReference type="RefSeq" id="XP_013385591.1">
    <property type="nucleotide sequence ID" value="XM_013530137.1"/>
</dbReference>
<dbReference type="Proteomes" id="UP000085678">
    <property type="component" value="Unplaced"/>
</dbReference>
<keyword evidence="1" id="KW-1185">Reference proteome</keyword>